<dbReference type="PANTHER" id="PTHR21398:SF11">
    <property type="entry name" value="HDC15381-RELATED"/>
    <property type="match status" value="1"/>
</dbReference>
<keyword evidence="2" id="KW-0732">Signal</keyword>
<dbReference type="InParanoid" id="A0A5N4AJK2"/>
<feature type="signal peptide" evidence="2">
    <location>
        <begin position="1"/>
        <end position="21"/>
    </location>
</feature>
<evidence type="ECO:0000313" key="3">
    <source>
        <dbReference type="EMBL" id="KAB0797489.1"/>
    </source>
</evidence>
<evidence type="ECO:0000256" key="2">
    <source>
        <dbReference type="SAM" id="SignalP"/>
    </source>
</evidence>
<evidence type="ECO:0000256" key="1">
    <source>
        <dbReference type="SAM" id="Phobius"/>
    </source>
</evidence>
<dbReference type="Pfam" id="PF07841">
    <property type="entry name" value="DM4_12"/>
    <property type="match status" value="1"/>
</dbReference>
<protein>
    <submittedName>
        <fullName evidence="3">Uncharacterized protein</fullName>
    </submittedName>
</protein>
<evidence type="ECO:0000313" key="4">
    <source>
        <dbReference type="Proteomes" id="UP000327044"/>
    </source>
</evidence>
<keyword evidence="1" id="KW-1133">Transmembrane helix</keyword>
<dbReference type="AlphaFoldDB" id="A0A5N4AJK2"/>
<keyword evidence="4" id="KW-1185">Reference proteome</keyword>
<dbReference type="PANTHER" id="PTHR21398">
    <property type="entry name" value="AGAP007094-PA"/>
    <property type="match status" value="1"/>
</dbReference>
<gene>
    <name evidence="3" type="ORF">PPYR_08482</name>
</gene>
<keyword evidence="1" id="KW-0812">Transmembrane</keyword>
<dbReference type="InterPro" id="IPR006631">
    <property type="entry name" value="DM4_12"/>
</dbReference>
<proteinExistence type="predicted"/>
<reference evidence="3 4" key="1">
    <citation type="journal article" date="2018" name="Elife">
        <title>Firefly genomes illuminate parallel origins of bioluminescence in beetles.</title>
        <authorList>
            <person name="Fallon T.R."/>
            <person name="Lower S.E."/>
            <person name="Chang C.H."/>
            <person name="Bessho-Uehara M."/>
            <person name="Martin G.J."/>
            <person name="Bewick A.J."/>
            <person name="Behringer M."/>
            <person name="Debat H.J."/>
            <person name="Wong I."/>
            <person name="Day J.C."/>
            <person name="Suvorov A."/>
            <person name="Silva C.J."/>
            <person name="Stanger-Hall K.F."/>
            <person name="Hall D.W."/>
            <person name="Schmitz R.J."/>
            <person name="Nelson D.R."/>
            <person name="Lewis S.M."/>
            <person name="Shigenobu S."/>
            <person name="Bybee S.M."/>
            <person name="Larracuente A.M."/>
            <person name="Oba Y."/>
            <person name="Weng J.K."/>
        </authorList>
    </citation>
    <scope>NUCLEOTIDE SEQUENCE [LARGE SCALE GENOMIC DNA]</scope>
    <source>
        <strain evidence="3">1611_PpyrPB1</strain>
        <tissue evidence="3">Whole body</tissue>
    </source>
</reference>
<dbReference type="EMBL" id="VVIM01000006">
    <property type="protein sequence ID" value="KAB0797489.1"/>
    <property type="molecule type" value="Genomic_DNA"/>
</dbReference>
<feature type="chain" id="PRO_5024374449" evidence="2">
    <location>
        <begin position="22"/>
        <end position="201"/>
    </location>
</feature>
<keyword evidence="1" id="KW-0472">Membrane</keyword>
<dbReference type="Proteomes" id="UP000327044">
    <property type="component" value="Unassembled WGS sequence"/>
</dbReference>
<dbReference type="SMART" id="SM00718">
    <property type="entry name" value="DM4_12"/>
    <property type="match status" value="1"/>
</dbReference>
<dbReference type="OrthoDB" id="6358587at2759"/>
<accession>A0A5N4AJK2</accession>
<feature type="transmembrane region" description="Helical" evidence="1">
    <location>
        <begin position="31"/>
        <end position="53"/>
    </location>
</feature>
<comment type="caution">
    <text evidence="3">The sequence shown here is derived from an EMBL/GenBank/DDBJ whole genome shotgun (WGS) entry which is preliminary data.</text>
</comment>
<organism evidence="3 4">
    <name type="scientific">Photinus pyralis</name>
    <name type="common">Common eastern firefly</name>
    <name type="synonym">Lampyris pyralis</name>
    <dbReference type="NCBI Taxonomy" id="7054"/>
    <lineage>
        <taxon>Eukaryota</taxon>
        <taxon>Metazoa</taxon>
        <taxon>Ecdysozoa</taxon>
        <taxon>Arthropoda</taxon>
        <taxon>Hexapoda</taxon>
        <taxon>Insecta</taxon>
        <taxon>Pterygota</taxon>
        <taxon>Neoptera</taxon>
        <taxon>Endopterygota</taxon>
        <taxon>Coleoptera</taxon>
        <taxon>Polyphaga</taxon>
        <taxon>Elateriformia</taxon>
        <taxon>Elateroidea</taxon>
        <taxon>Lampyridae</taxon>
        <taxon>Lampyrinae</taxon>
        <taxon>Photinus</taxon>
    </lineage>
</organism>
<name>A0A5N4AJK2_PHOPY</name>
<sequence>MYRINFMLIIVIVICTMRGESDINRVKRALLVAPMGGVFKLVIGVAIPIHLGLKQSMVYGLNFQFQYAQPQNVSQLKVYPPIISRKREKREEMFNDRAVAYAALESLMDRYYKIDGRACLLRSICENAMQSLHSEENGVYGKIMHVLLTPNYGNRGINSGLNPLYLEAFTAGKYGVDCISLYPSCPYGHGILDIITTLAES</sequence>